<feature type="region of interest" description="Disordered" evidence="4">
    <location>
        <begin position="92"/>
        <end position="154"/>
    </location>
</feature>
<sequence length="154" mass="17796">SYHPTTNDLHLETRVRGNPVPTLTWSCDGIVIPHSTDKFEIFNQHYYELGTKITNATLIINNPQLKDSGKYTLRAKNEVGKVEVTRQVKIGLRSEHHKKKRMDDIVIQNEAPRVIPKPPTPEPEPEPEPEPVVEEENVQEAEETHEEEEEDEEW</sequence>
<dbReference type="PANTHER" id="PTHR45080">
    <property type="entry name" value="CONTACTIN 5"/>
    <property type="match status" value="1"/>
</dbReference>
<gene>
    <name evidence="6" type="ORF">AaeL_AAEL008066</name>
</gene>
<keyword evidence="1" id="KW-0732">Signal</keyword>
<evidence type="ECO:0000256" key="3">
    <source>
        <dbReference type="ARBA" id="ARBA00023319"/>
    </source>
</evidence>
<dbReference type="InterPro" id="IPR013783">
    <property type="entry name" value="Ig-like_fold"/>
</dbReference>
<dbReference type="InterPro" id="IPR036179">
    <property type="entry name" value="Ig-like_dom_sf"/>
</dbReference>
<protein>
    <submittedName>
        <fullName evidence="6">AAEL008066-PA</fullName>
    </submittedName>
</protein>
<dbReference type="KEGG" id="aag:5569989"/>
<dbReference type="HOGENOM" id="CLU_1708650_0_0_1"/>
<evidence type="ECO:0000313" key="7">
    <source>
        <dbReference type="Proteomes" id="UP000682892"/>
    </source>
</evidence>
<evidence type="ECO:0000256" key="1">
    <source>
        <dbReference type="ARBA" id="ARBA00022729"/>
    </source>
</evidence>
<dbReference type="InterPro" id="IPR013098">
    <property type="entry name" value="Ig_I-set"/>
</dbReference>
<dbReference type="GO" id="GO:0007156">
    <property type="term" value="P:homophilic cell adhesion via plasma membrane adhesion molecules"/>
    <property type="evidence" value="ECO:0007669"/>
    <property type="project" value="TreeGrafter"/>
</dbReference>
<evidence type="ECO:0000259" key="5">
    <source>
        <dbReference type="Pfam" id="PF07679"/>
    </source>
</evidence>
<keyword evidence="3" id="KW-0393">Immunoglobulin domain</keyword>
<feature type="non-terminal residue" evidence="6">
    <location>
        <position position="1"/>
    </location>
</feature>
<feature type="compositionally biased region" description="Acidic residues" evidence="4">
    <location>
        <begin position="123"/>
        <end position="154"/>
    </location>
</feature>
<reference evidence="6" key="2">
    <citation type="journal article" date="2007" name="Science">
        <title>Genome sequence of Aedes aegypti, a major arbovirus vector.</title>
        <authorList>
            <person name="Nene V."/>
            <person name="Wortman J.R."/>
            <person name="Lawson D."/>
            <person name="Haas B."/>
            <person name="Kodira C."/>
            <person name="Tu Z.J."/>
            <person name="Loftus B."/>
            <person name="Xi Z."/>
            <person name="Megy K."/>
            <person name="Grabherr M."/>
            <person name="Ren Q."/>
            <person name="Zdobnov E.M."/>
            <person name="Lobo N.F."/>
            <person name="Campbell K.S."/>
            <person name="Brown S.E."/>
            <person name="Bonaldo M.F."/>
            <person name="Zhu J."/>
            <person name="Sinkins S.P."/>
            <person name="Hogenkamp D.G."/>
            <person name="Amedeo P."/>
            <person name="Arensburger P."/>
            <person name="Atkinson P.W."/>
            <person name="Bidwell S."/>
            <person name="Biedler J."/>
            <person name="Birney E."/>
            <person name="Bruggner R.V."/>
            <person name="Costas J."/>
            <person name="Coy M.R."/>
            <person name="Crabtree J."/>
            <person name="Crawford M."/>
            <person name="Debruyn B."/>
            <person name="Decaprio D."/>
            <person name="Eiglmeier K."/>
            <person name="Eisenstadt E."/>
            <person name="El-Dorry H."/>
            <person name="Gelbart W.M."/>
            <person name="Gomes S.L."/>
            <person name="Hammond M."/>
            <person name="Hannick L.I."/>
            <person name="Hogan J.R."/>
            <person name="Holmes M.H."/>
            <person name="Jaffe D."/>
            <person name="Johnston J.S."/>
            <person name="Kennedy R.C."/>
            <person name="Koo H."/>
            <person name="Kravitz S."/>
            <person name="Kriventseva E.V."/>
            <person name="Kulp D."/>
            <person name="Labutti K."/>
            <person name="Lee E."/>
            <person name="Li S."/>
            <person name="Lovin D.D."/>
            <person name="Mao C."/>
            <person name="Mauceli E."/>
            <person name="Menck C.F."/>
            <person name="Miller J.R."/>
            <person name="Montgomery P."/>
            <person name="Mori A."/>
            <person name="Nascimento A.L."/>
            <person name="Naveira H.F."/>
            <person name="Nusbaum C."/>
            <person name="O'leary S."/>
            <person name="Orvis J."/>
            <person name="Pertea M."/>
            <person name="Quesneville H."/>
            <person name="Reidenbach K.R."/>
            <person name="Rogers Y.H."/>
            <person name="Roth C.W."/>
            <person name="Schneider J.R."/>
            <person name="Schatz M."/>
            <person name="Shumway M."/>
            <person name="Stanke M."/>
            <person name="Stinson E.O."/>
            <person name="Tubio J.M."/>
            <person name="Vanzee J.P."/>
            <person name="Verjovski-Almeida S."/>
            <person name="Werner D."/>
            <person name="White O."/>
            <person name="Wyder S."/>
            <person name="Zeng Q."/>
            <person name="Zhao Q."/>
            <person name="Zhao Y."/>
            <person name="Hill C.A."/>
            <person name="Raikhel A.S."/>
            <person name="Soares M.B."/>
            <person name="Knudson D.L."/>
            <person name="Lee N.H."/>
            <person name="Galagan J."/>
            <person name="Salzberg S.L."/>
            <person name="Paulsen I.T."/>
            <person name="Dimopoulos G."/>
            <person name="Collins F.H."/>
            <person name="Birren B."/>
            <person name="Fraser-Liggett C.M."/>
            <person name="Severson D.W."/>
        </authorList>
    </citation>
    <scope>NUCLEOTIDE SEQUENCE [LARGE SCALE GENOMIC DNA]</scope>
    <source>
        <strain evidence="6">Liverpool</strain>
    </source>
</reference>
<dbReference type="PANTHER" id="PTHR45080:SF8">
    <property type="entry name" value="IG-LIKE DOMAIN-CONTAINING PROTEIN"/>
    <property type="match status" value="1"/>
</dbReference>
<name>Q16ZS9_AEDAE</name>
<proteinExistence type="predicted"/>
<reference evidence="6" key="1">
    <citation type="submission" date="2005-10" db="EMBL/GenBank/DDBJ databases">
        <authorList>
            <person name="Loftus B.J."/>
            <person name="Nene V.M."/>
            <person name="Hannick L.I."/>
            <person name="Bidwell S."/>
            <person name="Haas B."/>
            <person name="Amedeo P."/>
            <person name="Orvis J."/>
            <person name="Wortman J.R."/>
            <person name="White O.R."/>
            <person name="Salzberg S."/>
            <person name="Shumway M."/>
            <person name="Koo H."/>
            <person name="Zhao Y."/>
            <person name="Holmes M."/>
            <person name="Miller J."/>
            <person name="Schatz M."/>
            <person name="Pop M."/>
            <person name="Pai G."/>
            <person name="Utterback T."/>
            <person name="Rogers Y.-H."/>
            <person name="Kravitz S."/>
            <person name="Fraser C.M."/>
        </authorList>
    </citation>
    <scope>NUCLEOTIDE SEQUENCE</scope>
    <source>
        <strain evidence="6">Liverpool</strain>
    </source>
</reference>
<feature type="domain" description="Immunoglobulin I-set" evidence="5">
    <location>
        <begin position="8"/>
        <end position="90"/>
    </location>
</feature>
<dbReference type="STRING" id="7159.Q16ZS9"/>
<dbReference type="FunFam" id="2.60.40.10:FF:000032">
    <property type="entry name" value="palladin isoform X1"/>
    <property type="match status" value="1"/>
</dbReference>
<dbReference type="SUPFAM" id="SSF48726">
    <property type="entry name" value="Immunoglobulin"/>
    <property type="match status" value="1"/>
</dbReference>
<reference evidence="6" key="3">
    <citation type="submission" date="2012-09" db="EMBL/GenBank/DDBJ databases">
        <authorList>
            <consortium name="VectorBase"/>
        </authorList>
    </citation>
    <scope>NUCLEOTIDE SEQUENCE</scope>
    <source>
        <strain evidence="6">Liverpool</strain>
    </source>
</reference>
<dbReference type="Proteomes" id="UP000682892">
    <property type="component" value="Unassembled WGS sequence"/>
</dbReference>
<dbReference type="VEuPathDB" id="VectorBase:AAEL008066"/>
<organism evidence="6 7">
    <name type="scientific">Aedes aegypti</name>
    <name type="common">Yellowfever mosquito</name>
    <name type="synonym">Culex aegypti</name>
    <dbReference type="NCBI Taxonomy" id="7159"/>
    <lineage>
        <taxon>Eukaryota</taxon>
        <taxon>Metazoa</taxon>
        <taxon>Ecdysozoa</taxon>
        <taxon>Arthropoda</taxon>
        <taxon>Hexapoda</taxon>
        <taxon>Insecta</taxon>
        <taxon>Pterygota</taxon>
        <taxon>Neoptera</taxon>
        <taxon>Endopterygota</taxon>
        <taxon>Diptera</taxon>
        <taxon>Nematocera</taxon>
        <taxon>Culicoidea</taxon>
        <taxon>Culicidae</taxon>
        <taxon>Culicinae</taxon>
        <taxon>Aedini</taxon>
        <taxon>Aedes</taxon>
        <taxon>Stegomyia</taxon>
    </lineage>
</organism>
<keyword evidence="2" id="KW-1015">Disulfide bond</keyword>
<evidence type="ECO:0000256" key="2">
    <source>
        <dbReference type="ARBA" id="ARBA00023157"/>
    </source>
</evidence>
<dbReference type="Gene3D" id="2.60.40.10">
    <property type="entry name" value="Immunoglobulins"/>
    <property type="match status" value="1"/>
</dbReference>
<evidence type="ECO:0000313" key="6">
    <source>
        <dbReference type="EMBL" id="EAT40192.1"/>
    </source>
</evidence>
<dbReference type="EMBL" id="CH477484">
    <property type="protein sequence ID" value="EAT40192.1"/>
    <property type="molecule type" value="Genomic_DNA"/>
</dbReference>
<dbReference type="PhylomeDB" id="Q16ZS9"/>
<dbReference type="eggNOG" id="KOG0613">
    <property type="taxonomic scope" value="Eukaryota"/>
</dbReference>
<dbReference type="InterPro" id="IPR050958">
    <property type="entry name" value="Cell_Adh-Cytoskel_Orgn"/>
</dbReference>
<dbReference type="GO" id="GO:0005886">
    <property type="term" value="C:plasma membrane"/>
    <property type="evidence" value="ECO:0007669"/>
    <property type="project" value="TreeGrafter"/>
</dbReference>
<evidence type="ECO:0000256" key="4">
    <source>
        <dbReference type="SAM" id="MobiDB-lite"/>
    </source>
</evidence>
<dbReference type="Pfam" id="PF07679">
    <property type="entry name" value="I-set"/>
    <property type="match status" value="1"/>
</dbReference>
<dbReference type="PaxDb" id="7159-AAEL008066-PA"/>
<accession>Q16ZS9</accession>
<dbReference type="AlphaFoldDB" id="Q16ZS9"/>
<dbReference type="OrthoDB" id="6070751at2759"/>